<dbReference type="EMBL" id="UOEM01000117">
    <property type="protein sequence ID" value="VAW18677.1"/>
    <property type="molecule type" value="Genomic_DNA"/>
</dbReference>
<keyword evidence="4" id="KW-0274">FAD</keyword>
<keyword evidence="6" id="KW-0503">Monooxygenase</keyword>
<evidence type="ECO:0000256" key="1">
    <source>
        <dbReference type="ARBA" id="ARBA00001974"/>
    </source>
</evidence>
<dbReference type="EC" id="1.14.13.-" evidence="8"/>
<evidence type="ECO:0000256" key="4">
    <source>
        <dbReference type="ARBA" id="ARBA00022827"/>
    </source>
</evidence>
<evidence type="ECO:0000256" key="3">
    <source>
        <dbReference type="ARBA" id="ARBA00022630"/>
    </source>
</evidence>
<name>A0A3B0TYZ2_9ZZZZ</name>
<evidence type="ECO:0000256" key="2">
    <source>
        <dbReference type="ARBA" id="ARBA00005349"/>
    </source>
</evidence>
<dbReference type="InterPro" id="IPR051205">
    <property type="entry name" value="UbiH/COQ6_monooxygenase"/>
</dbReference>
<dbReference type="GO" id="GO:0071949">
    <property type="term" value="F:FAD binding"/>
    <property type="evidence" value="ECO:0007669"/>
    <property type="project" value="InterPro"/>
</dbReference>
<gene>
    <name evidence="8" type="ORF">MNBD_ALPHA09-1694</name>
</gene>
<dbReference type="NCBIfam" id="TIGR01988">
    <property type="entry name" value="Ubi-OHases"/>
    <property type="match status" value="1"/>
</dbReference>
<dbReference type="InterPro" id="IPR036188">
    <property type="entry name" value="FAD/NAD-bd_sf"/>
</dbReference>
<organism evidence="8">
    <name type="scientific">hydrothermal vent metagenome</name>
    <dbReference type="NCBI Taxonomy" id="652676"/>
    <lineage>
        <taxon>unclassified sequences</taxon>
        <taxon>metagenomes</taxon>
        <taxon>ecological metagenomes</taxon>
    </lineage>
</organism>
<comment type="similarity">
    <text evidence="2">Belongs to the UbiH/COQ6 family.</text>
</comment>
<dbReference type="InterPro" id="IPR002938">
    <property type="entry name" value="FAD-bd"/>
</dbReference>
<dbReference type="PRINTS" id="PR00420">
    <property type="entry name" value="RNGMNOXGNASE"/>
</dbReference>
<keyword evidence="3" id="KW-0285">Flavoprotein</keyword>
<protein>
    <submittedName>
        <fullName evidence="8">2-octaprenyl-6-methoxyphenol hydroxylase</fullName>
        <ecNumber evidence="8">1.14.13.-</ecNumber>
    </submittedName>
</protein>
<dbReference type="GO" id="GO:0006744">
    <property type="term" value="P:ubiquinone biosynthetic process"/>
    <property type="evidence" value="ECO:0007669"/>
    <property type="project" value="InterPro"/>
</dbReference>
<sequence>MSLQGGATPKPVHDLIVVGAGPAGLALALALGPPGLGLDCVVVAAERPAPPPAGAPGRAYALGAGSCRMLDRLGVWPAVVSRAQAMDRIIVTDGRVGGSELSLLEFGATDAADGPAYIVEEPALLAALLDAATAPPGVTFQIGEVTGFASRNGLGEIAFADGRRSRAPLIVAADGARSHLRTLNGIKLVSWDYGQAGLVANVDHDQPHNGVAIERFYPSGPFAMLPLSGNRTSLVWTEGETEAARLAAMDEAEFRAELEQRFGDDRGGITAIGPRRAYPLKFQVARKFTAGRLALVGDAAHVVHPLAGQGLNLGFRDVAALAECVADAARLGLDPGDATTLGRYERWRRFDTVQSALGFDALNRLFSNDHDGLRLVRDLGLGLVERLPAVKRVFMAEAAGLTGALPRLFAGDAL</sequence>
<feature type="domain" description="FAD-binding" evidence="7">
    <location>
        <begin position="15"/>
        <end position="328"/>
    </location>
</feature>
<dbReference type="Pfam" id="PF01494">
    <property type="entry name" value="FAD_binding_3"/>
    <property type="match status" value="1"/>
</dbReference>
<dbReference type="FunFam" id="3.50.50.60:FF:000021">
    <property type="entry name" value="Ubiquinone biosynthesis monooxygenase COQ6"/>
    <property type="match status" value="1"/>
</dbReference>
<evidence type="ECO:0000256" key="5">
    <source>
        <dbReference type="ARBA" id="ARBA00023002"/>
    </source>
</evidence>
<dbReference type="GO" id="GO:0004497">
    <property type="term" value="F:monooxygenase activity"/>
    <property type="evidence" value="ECO:0007669"/>
    <property type="project" value="UniProtKB-KW"/>
</dbReference>
<proteinExistence type="inferred from homology"/>
<dbReference type="AlphaFoldDB" id="A0A3B0TYZ2"/>
<reference evidence="8" key="1">
    <citation type="submission" date="2018-06" db="EMBL/GenBank/DDBJ databases">
        <authorList>
            <person name="Zhirakovskaya E."/>
        </authorList>
    </citation>
    <scope>NUCLEOTIDE SEQUENCE</scope>
</reference>
<accession>A0A3B0TYZ2</accession>
<dbReference type="Gene3D" id="3.50.50.60">
    <property type="entry name" value="FAD/NAD(P)-binding domain"/>
    <property type="match status" value="2"/>
</dbReference>
<evidence type="ECO:0000313" key="8">
    <source>
        <dbReference type="EMBL" id="VAW18677.1"/>
    </source>
</evidence>
<dbReference type="PANTHER" id="PTHR43876:SF7">
    <property type="entry name" value="UBIQUINONE BIOSYNTHESIS MONOOXYGENASE COQ6, MITOCHONDRIAL"/>
    <property type="match status" value="1"/>
</dbReference>
<dbReference type="PANTHER" id="PTHR43876">
    <property type="entry name" value="UBIQUINONE BIOSYNTHESIS MONOOXYGENASE COQ6, MITOCHONDRIAL"/>
    <property type="match status" value="1"/>
</dbReference>
<dbReference type="GO" id="GO:0016705">
    <property type="term" value="F:oxidoreductase activity, acting on paired donors, with incorporation or reduction of molecular oxygen"/>
    <property type="evidence" value="ECO:0007669"/>
    <property type="project" value="InterPro"/>
</dbReference>
<keyword evidence="5 8" id="KW-0560">Oxidoreductase</keyword>
<evidence type="ECO:0000256" key="6">
    <source>
        <dbReference type="ARBA" id="ARBA00023033"/>
    </source>
</evidence>
<evidence type="ECO:0000259" key="7">
    <source>
        <dbReference type="Pfam" id="PF01494"/>
    </source>
</evidence>
<dbReference type="InterPro" id="IPR010971">
    <property type="entry name" value="UbiH/COQ6"/>
</dbReference>
<dbReference type="SUPFAM" id="SSF51905">
    <property type="entry name" value="FAD/NAD(P)-binding domain"/>
    <property type="match status" value="1"/>
</dbReference>
<dbReference type="PROSITE" id="PS01304">
    <property type="entry name" value="UBIH"/>
    <property type="match status" value="1"/>
</dbReference>
<comment type="cofactor">
    <cofactor evidence="1">
        <name>FAD</name>
        <dbReference type="ChEBI" id="CHEBI:57692"/>
    </cofactor>
</comment>
<dbReference type="InterPro" id="IPR018168">
    <property type="entry name" value="Ubi_Hdrlase_CS"/>
</dbReference>